<accession>A0A8J3E9B6</accession>
<proteinExistence type="predicted"/>
<reference evidence="1" key="2">
    <citation type="submission" date="2020-09" db="EMBL/GenBank/DDBJ databases">
        <authorList>
            <person name="Sun Q."/>
            <person name="Zhou Y."/>
        </authorList>
    </citation>
    <scope>NUCLEOTIDE SEQUENCE</scope>
    <source>
        <strain evidence="1">CGMCC 1.15758</strain>
    </source>
</reference>
<reference evidence="1" key="1">
    <citation type="journal article" date="2014" name="Int. J. Syst. Evol. Microbiol.">
        <title>Complete genome sequence of Corynebacterium casei LMG S-19264T (=DSM 44701T), isolated from a smear-ripened cheese.</title>
        <authorList>
            <consortium name="US DOE Joint Genome Institute (JGI-PGF)"/>
            <person name="Walter F."/>
            <person name="Albersmeier A."/>
            <person name="Kalinowski J."/>
            <person name="Ruckert C."/>
        </authorList>
    </citation>
    <scope>NUCLEOTIDE SEQUENCE</scope>
    <source>
        <strain evidence="1">CGMCC 1.15758</strain>
    </source>
</reference>
<evidence type="ECO:0000313" key="1">
    <source>
        <dbReference type="EMBL" id="GGG06244.1"/>
    </source>
</evidence>
<comment type="caution">
    <text evidence="1">The sequence shown here is derived from an EMBL/GenBank/DDBJ whole genome shotgun (WGS) entry which is preliminary data.</text>
</comment>
<evidence type="ECO:0000313" key="2">
    <source>
        <dbReference type="Proteomes" id="UP000636949"/>
    </source>
</evidence>
<protein>
    <submittedName>
        <fullName evidence="1">Uncharacterized protein</fullName>
    </submittedName>
</protein>
<dbReference type="Proteomes" id="UP000636949">
    <property type="component" value="Unassembled WGS sequence"/>
</dbReference>
<name>A0A8J3E9B6_9GAMM</name>
<organism evidence="1 2">
    <name type="scientific">Cysteiniphilum litorale</name>
    <dbReference type="NCBI Taxonomy" id="2056700"/>
    <lineage>
        <taxon>Bacteria</taxon>
        <taxon>Pseudomonadati</taxon>
        <taxon>Pseudomonadota</taxon>
        <taxon>Gammaproteobacteria</taxon>
        <taxon>Thiotrichales</taxon>
        <taxon>Fastidiosibacteraceae</taxon>
        <taxon>Cysteiniphilum</taxon>
    </lineage>
</organism>
<sequence>MVLCLRPHRLITEIADSVYKITHEKYDFLALIVISFHGWNLCQLSYEVSEFTFNKKFEKKVKELHRELKSNKMIMSPKAIAKALYIACQLKLAYYDDEEFDIKLLSFELAPDHDGEMCLQVKWQKESFDYY</sequence>
<dbReference type="AlphaFoldDB" id="A0A8J3E9B6"/>
<keyword evidence="2" id="KW-1185">Reference proteome</keyword>
<dbReference type="EMBL" id="BMJS01000041">
    <property type="protein sequence ID" value="GGG06244.1"/>
    <property type="molecule type" value="Genomic_DNA"/>
</dbReference>
<gene>
    <name evidence="1" type="ORF">GCM10010995_24700</name>
</gene>